<dbReference type="EMBL" id="BSQG01000007">
    <property type="protein sequence ID" value="GLU49539.1"/>
    <property type="molecule type" value="Genomic_DNA"/>
</dbReference>
<evidence type="ECO:0000256" key="2">
    <source>
        <dbReference type="ARBA" id="ARBA00022741"/>
    </source>
</evidence>
<dbReference type="InterPro" id="IPR014729">
    <property type="entry name" value="Rossmann-like_a/b/a_fold"/>
</dbReference>
<keyword evidence="2" id="KW-0547">Nucleotide-binding</keyword>
<dbReference type="PRINTS" id="PR01438">
    <property type="entry name" value="UNVRSLSTRESS"/>
</dbReference>
<evidence type="ECO:0000259" key="4">
    <source>
        <dbReference type="Pfam" id="PF00582"/>
    </source>
</evidence>
<evidence type="ECO:0000313" key="5">
    <source>
        <dbReference type="EMBL" id="GLU49539.1"/>
    </source>
</evidence>
<dbReference type="AlphaFoldDB" id="A0A9W6P9J6"/>
<dbReference type="PANTHER" id="PTHR46268">
    <property type="entry name" value="STRESS RESPONSE PROTEIN NHAX"/>
    <property type="match status" value="1"/>
</dbReference>
<accession>A0A9W6P9J6</accession>
<dbReference type="InterPro" id="IPR006015">
    <property type="entry name" value="Universal_stress_UspA"/>
</dbReference>
<comment type="similarity">
    <text evidence="1">Belongs to the universal stress protein A family.</text>
</comment>
<proteinExistence type="inferred from homology"/>
<gene>
    <name evidence="5" type="ORF">Nans01_38900</name>
</gene>
<keyword evidence="3" id="KW-0067">ATP-binding</keyword>
<dbReference type="Gene3D" id="3.40.50.620">
    <property type="entry name" value="HUPs"/>
    <property type="match status" value="2"/>
</dbReference>
<dbReference type="InterPro" id="IPR006016">
    <property type="entry name" value="UspA"/>
</dbReference>
<dbReference type="Pfam" id="PF00582">
    <property type="entry name" value="Usp"/>
    <property type="match status" value="2"/>
</dbReference>
<dbReference type="PANTHER" id="PTHR46268:SF27">
    <property type="entry name" value="UNIVERSAL STRESS PROTEIN RV2623"/>
    <property type="match status" value="1"/>
</dbReference>
<organism evidence="5 6">
    <name type="scientific">Nocardiopsis ansamitocini</name>
    <dbReference type="NCBI Taxonomy" id="1670832"/>
    <lineage>
        <taxon>Bacteria</taxon>
        <taxon>Bacillati</taxon>
        <taxon>Actinomycetota</taxon>
        <taxon>Actinomycetes</taxon>
        <taxon>Streptosporangiales</taxon>
        <taxon>Nocardiopsidaceae</taxon>
        <taxon>Nocardiopsis</taxon>
    </lineage>
</organism>
<evidence type="ECO:0000256" key="3">
    <source>
        <dbReference type="ARBA" id="ARBA00022840"/>
    </source>
</evidence>
<feature type="domain" description="UspA" evidence="4">
    <location>
        <begin position="24"/>
        <end position="156"/>
    </location>
</feature>
<sequence length="306" mass="32431">MVVRAAKVEACPRSIECEGVVMKREILVGVDGSGTGLRAVDWAAGEAARRGCALRLLTAFALPSGEAAFVWPEDEIRKNSTAVLREAEEHVHEIAPGTEVASTTVISAPAATLVELAETALMVVVGLRGRGGFPGLRIGSVAYQVAAHCSVPVVVVGPEPVVDSEAEVVVGLDGSESSEDVLAEAFEWAALTGTRLRAIRAWTDPMLPAPAMRPMLYDTDRVREAEAAALHHALSPWKSKYPQVEVVAQVMEQQPVHALVDAAEHARLLVVGARGRRGFSRLALGGTAHGLLHHAPCPIMVVHKTP</sequence>
<evidence type="ECO:0000256" key="1">
    <source>
        <dbReference type="ARBA" id="ARBA00008791"/>
    </source>
</evidence>
<dbReference type="GO" id="GO:0005524">
    <property type="term" value="F:ATP binding"/>
    <property type="evidence" value="ECO:0007669"/>
    <property type="project" value="UniProtKB-KW"/>
</dbReference>
<keyword evidence="6" id="KW-1185">Reference proteome</keyword>
<name>A0A9W6P9J6_9ACTN</name>
<protein>
    <submittedName>
        <fullName evidence="5">Universal stress protein</fullName>
    </submittedName>
</protein>
<reference evidence="5" key="1">
    <citation type="submission" date="2023-02" db="EMBL/GenBank/DDBJ databases">
        <title>Nocardiopsis ansamitocini NBRC 112285.</title>
        <authorList>
            <person name="Ichikawa N."/>
            <person name="Sato H."/>
            <person name="Tonouchi N."/>
        </authorList>
    </citation>
    <scope>NUCLEOTIDE SEQUENCE</scope>
    <source>
        <strain evidence="5">NBRC 112285</strain>
    </source>
</reference>
<feature type="domain" description="UspA" evidence="4">
    <location>
        <begin position="168"/>
        <end position="303"/>
    </location>
</feature>
<dbReference type="Proteomes" id="UP001165092">
    <property type="component" value="Unassembled WGS sequence"/>
</dbReference>
<dbReference type="SUPFAM" id="SSF52402">
    <property type="entry name" value="Adenine nucleotide alpha hydrolases-like"/>
    <property type="match status" value="2"/>
</dbReference>
<comment type="caution">
    <text evidence="5">The sequence shown here is derived from an EMBL/GenBank/DDBJ whole genome shotgun (WGS) entry which is preliminary data.</text>
</comment>
<evidence type="ECO:0000313" key="6">
    <source>
        <dbReference type="Proteomes" id="UP001165092"/>
    </source>
</evidence>